<proteinExistence type="predicted"/>
<evidence type="ECO:0000313" key="1">
    <source>
        <dbReference type="EMBL" id="KAJ8623880.1"/>
    </source>
</evidence>
<sequence length="152" mass="17026">MDVHTCTLENAAKYIDALCLGWGGNSHVPLPFLLKRRRRAVCPVPIAERTEELDLCWFGFRKSIIGIGKGDQKRVRYLLSPAAPLSSGKESPTPLGVWFLRFHSRREKKSLRCCSGLDLQRECLCVVFDAAANVTGTSRRQRKRAVGSVLKL</sequence>
<protein>
    <submittedName>
        <fullName evidence="1">Uncharacterized protein</fullName>
    </submittedName>
</protein>
<gene>
    <name evidence="1" type="ORF">MRB53_032410</name>
</gene>
<comment type="caution">
    <text evidence="1">The sequence shown here is derived from an EMBL/GenBank/DDBJ whole genome shotgun (WGS) entry which is preliminary data.</text>
</comment>
<keyword evidence="2" id="KW-1185">Reference proteome</keyword>
<accession>A0ACC2KRS8</accession>
<evidence type="ECO:0000313" key="2">
    <source>
        <dbReference type="Proteomes" id="UP001234297"/>
    </source>
</evidence>
<organism evidence="1 2">
    <name type="scientific">Persea americana</name>
    <name type="common">Avocado</name>
    <dbReference type="NCBI Taxonomy" id="3435"/>
    <lineage>
        <taxon>Eukaryota</taxon>
        <taxon>Viridiplantae</taxon>
        <taxon>Streptophyta</taxon>
        <taxon>Embryophyta</taxon>
        <taxon>Tracheophyta</taxon>
        <taxon>Spermatophyta</taxon>
        <taxon>Magnoliopsida</taxon>
        <taxon>Magnoliidae</taxon>
        <taxon>Laurales</taxon>
        <taxon>Lauraceae</taxon>
        <taxon>Persea</taxon>
    </lineage>
</organism>
<dbReference type="EMBL" id="CM056819">
    <property type="protein sequence ID" value="KAJ8623880.1"/>
    <property type="molecule type" value="Genomic_DNA"/>
</dbReference>
<reference evidence="1 2" key="1">
    <citation type="journal article" date="2022" name="Hortic Res">
        <title>A haplotype resolved chromosomal level avocado genome allows analysis of novel avocado genes.</title>
        <authorList>
            <person name="Nath O."/>
            <person name="Fletcher S.J."/>
            <person name="Hayward A."/>
            <person name="Shaw L.M."/>
            <person name="Masouleh A.K."/>
            <person name="Furtado A."/>
            <person name="Henry R.J."/>
            <person name="Mitter N."/>
        </authorList>
    </citation>
    <scope>NUCLEOTIDE SEQUENCE [LARGE SCALE GENOMIC DNA]</scope>
    <source>
        <strain evidence="2">cv. Hass</strain>
    </source>
</reference>
<name>A0ACC2KRS8_PERAE</name>
<dbReference type="Proteomes" id="UP001234297">
    <property type="component" value="Chromosome 11"/>
</dbReference>